<name>A0A7D9E7D8_PARCT</name>
<evidence type="ECO:0000256" key="2">
    <source>
        <dbReference type="ARBA" id="ARBA00022634"/>
    </source>
</evidence>
<dbReference type="SUPFAM" id="SSF57716">
    <property type="entry name" value="Glucocorticoid receptor-like (DNA-binding domain)"/>
    <property type="match status" value="1"/>
</dbReference>
<dbReference type="Gene3D" id="3.30.60.20">
    <property type="match status" value="1"/>
</dbReference>
<dbReference type="FunFam" id="3.40.50.300:FF:000761">
    <property type="entry name" value="Thymidine kinase"/>
    <property type="match status" value="1"/>
</dbReference>
<dbReference type="PANTHER" id="PTHR11441">
    <property type="entry name" value="THYMIDINE KINASE"/>
    <property type="match status" value="1"/>
</dbReference>
<comment type="catalytic activity">
    <reaction evidence="10">
        <text>thymidine + ATP = dTMP + ADP + H(+)</text>
        <dbReference type="Rhea" id="RHEA:19129"/>
        <dbReference type="ChEBI" id="CHEBI:15378"/>
        <dbReference type="ChEBI" id="CHEBI:17748"/>
        <dbReference type="ChEBI" id="CHEBI:30616"/>
        <dbReference type="ChEBI" id="CHEBI:63528"/>
        <dbReference type="ChEBI" id="CHEBI:456216"/>
        <dbReference type="EC" id="2.7.1.21"/>
    </reaction>
    <physiologicalReaction direction="left-to-right" evidence="10">
        <dbReference type="Rhea" id="RHEA:19130"/>
    </physiologicalReaction>
</comment>
<gene>
    <name evidence="15" type="ORF">PACLA_8A071205</name>
</gene>
<evidence type="ECO:0000256" key="12">
    <source>
        <dbReference type="PIRSR" id="PIRSR035805-2"/>
    </source>
</evidence>
<evidence type="ECO:0000256" key="5">
    <source>
        <dbReference type="ARBA" id="ARBA00022741"/>
    </source>
</evidence>
<keyword evidence="7" id="KW-0862">Zinc</keyword>
<accession>A0A7D9E7D8</accession>
<dbReference type="Proteomes" id="UP001152795">
    <property type="component" value="Unassembled WGS sequence"/>
</dbReference>
<protein>
    <recommendedName>
        <fullName evidence="13">Thymidine kinase</fullName>
        <ecNumber evidence="13">2.7.1.21</ecNumber>
    </recommendedName>
</protein>
<dbReference type="FunFam" id="3.30.60.20:FF:000028">
    <property type="entry name" value="Thymidine kinase"/>
    <property type="match status" value="1"/>
</dbReference>
<keyword evidence="2 13" id="KW-0237">DNA synthesis</keyword>
<evidence type="ECO:0000256" key="11">
    <source>
        <dbReference type="PIRSR" id="PIRSR035805-1"/>
    </source>
</evidence>
<dbReference type="EC" id="2.7.1.21" evidence="13"/>
<evidence type="ECO:0000256" key="14">
    <source>
        <dbReference type="RuleBase" id="RU004165"/>
    </source>
</evidence>
<evidence type="ECO:0000256" key="1">
    <source>
        <dbReference type="ARBA" id="ARBA00007587"/>
    </source>
</evidence>
<dbReference type="SUPFAM" id="SSF52540">
    <property type="entry name" value="P-loop containing nucleoside triphosphate hydrolases"/>
    <property type="match status" value="1"/>
</dbReference>
<dbReference type="PIRSF" id="PIRSF035805">
    <property type="entry name" value="TK_cell"/>
    <property type="match status" value="1"/>
</dbReference>
<keyword evidence="6 13" id="KW-0418">Kinase</keyword>
<dbReference type="OrthoDB" id="439028at2759"/>
<evidence type="ECO:0000256" key="8">
    <source>
        <dbReference type="ARBA" id="ARBA00022840"/>
    </source>
</evidence>
<evidence type="ECO:0000313" key="16">
    <source>
        <dbReference type="Proteomes" id="UP001152795"/>
    </source>
</evidence>
<dbReference type="PANTHER" id="PTHR11441:SF0">
    <property type="entry name" value="THYMIDINE KINASE, CYTOSOLIC"/>
    <property type="match status" value="1"/>
</dbReference>
<dbReference type="PROSITE" id="PS00603">
    <property type="entry name" value="TK_CELLULAR_TYPE"/>
    <property type="match status" value="1"/>
</dbReference>
<evidence type="ECO:0000313" key="15">
    <source>
        <dbReference type="EMBL" id="CAB4001602.1"/>
    </source>
</evidence>
<dbReference type="GO" id="GO:0046104">
    <property type="term" value="P:thymidine metabolic process"/>
    <property type="evidence" value="ECO:0007669"/>
    <property type="project" value="TreeGrafter"/>
</dbReference>
<dbReference type="GO" id="GO:0071897">
    <property type="term" value="P:DNA biosynthetic process"/>
    <property type="evidence" value="ECO:0007669"/>
    <property type="project" value="UniProtKB-KW"/>
</dbReference>
<dbReference type="AlphaFoldDB" id="A0A7D9E7D8"/>
<dbReference type="Gene3D" id="3.40.50.300">
    <property type="entry name" value="P-loop containing nucleotide triphosphate hydrolases"/>
    <property type="match status" value="1"/>
</dbReference>
<dbReference type="Pfam" id="PF00265">
    <property type="entry name" value="TK"/>
    <property type="match status" value="1"/>
</dbReference>
<evidence type="ECO:0000256" key="7">
    <source>
        <dbReference type="ARBA" id="ARBA00022833"/>
    </source>
</evidence>
<dbReference type="InterPro" id="IPR027417">
    <property type="entry name" value="P-loop_NTPase"/>
</dbReference>
<evidence type="ECO:0000256" key="6">
    <source>
        <dbReference type="ARBA" id="ARBA00022777"/>
    </source>
</evidence>
<comment type="similarity">
    <text evidence="1 14">Belongs to the thymidine kinase family.</text>
</comment>
<feature type="active site" description="Proton acceptor" evidence="11">
    <location>
        <position position="98"/>
    </location>
</feature>
<evidence type="ECO:0000256" key="13">
    <source>
        <dbReference type="RuleBase" id="RU000544"/>
    </source>
</evidence>
<keyword evidence="8 13" id="KW-0067">ATP-binding</keyword>
<keyword evidence="3 13" id="KW-0808">Transferase</keyword>
<dbReference type="GO" id="GO:0004797">
    <property type="term" value="F:thymidine kinase activity"/>
    <property type="evidence" value="ECO:0007669"/>
    <property type="project" value="UniProtKB-EC"/>
</dbReference>
<reference evidence="15" key="1">
    <citation type="submission" date="2020-04" db="EMBL/GenBank/DDBJ databases">
        <authorList>
            <person name="Alioto T."/>
            <person name="Alioto T."/>
            <person name="Gomez Garrido J."/>
        </authorList>
    </citation>
    <scope>NUCLEOTIDE SEQUENCE</scope>
    <source>
        <strain evidence="15">A484AB</strain>
    </source>
</reference>
<comment type="caution">
    <text evidence="15">The sequence shown here is derived from an EMBL/GenBank/DDBJ whole genome shotgun (WGS) entry which is preliminary data.</text>
</comment>
<evidence type="ECO:0000256" key="4">
    <source>
        <dbReference type="ARBA" id="ARBA00022723"/>
    </source>
</evidence>
<dbReference type="GO" id="GO:0005524">
    <property type="term" value="F:ATP binding"/>
    <property type="evidence" value="ECO:0007669"/>
    <property type="project" value="UniProtKB-KW"/>
</dbReference>
<keyword evidence="4" id="KW-0479">Metal-binding</keyword>
<organism evidence="15 16">
    <name type="scientific">Paramuricea clavata</name>
    <name type="common">Red gorgonian</name>
    <name type="synonym">Violescent sea-whip</name>
    <dbReference type="NCBI Taxonomy" id="317549"/>
    <lineage>
        <taxon>Eukaryota</taxon>
        <taxon>Metazoa</taxon>
        <taxon>Cnidaria</taxon>
        <taxon>Anthozoa</taxon>
        <taxon>Octocorallia</taxon>
        <taxon>Malacalcyonacea</taxon>
        <taxon>Plexauridae</taxon>
        <taxon>Paramuricea</taxon>
    </lineage>
</organism>
<evidence type="ECO:0000256" key="3">
    <source>
        <dbReference type="ARBA" id="ARBA00022679"/>
    </source>
</evidence>
<feature type="binding site" evidence="12">
    <location>
        <position position="181"/>
    </location>
    <ligand>
        <name>substrate</name>
    </ligand>
</feature>
<proteinExistence type="inferred from homology"/>
<dbReference type="GO" id="GO:0046872">
    <property type="term" value="F:metal ion binding"/>
    <property type="evidence" value="ECO:0007669"/>
    <property type="project" value="UniProtKB-KW"/>
</dbReference>
<keyword evidence="16" id="KW-1185">Reference proteome</keyword>
<dbReference type="InterPro" id="IPR020633">
    <property type="entry name" value="Thymidine_kinase_CS"/>
</dbReference>
<dbReference type="InterPro" id="IPR001267">
    <property type="entry name" value="Thymidine_kinase"/>
</dbReference>
<dbReference type="EMBL" id="CACRXK020004132">
    <property type="protein sequence ID" value="CAB4001602.1"/>
    <property type="molecule type" value="Genomic_DNA"/>
</dbReference>
<evidence type="ECO:0000256" key="9">
    <source>
        <dbReference type="ARBA" id="ARBA00046642"/>
    </source>
</evidence>
<keyword evidence="5 13" id="KW-0547">Nucleotide-binding</keyword>
<evidence type="ECO:0000256" key="10">
    <source>
        <dbReference type="ARBA" id="ARBA00048113"/>
    </source>
</evidence>
<comment type="subunit">
    <text evidence="9">Homotetramer. Tetramerization from dimerization is induced by ATP and increases catalytic efficiency due to a high affinity for thymidine. Tetramerization is inhibited by phosphorylation at Ser-13. Interacts (via the KEN box) with FZR1.</text>
</comment>
<sequence length="217" mass="24384">MACVTVPGLLHHVSQCKGQIQVIFGPMFSGKTTELVRRVKRYQIANHSCLLIKYDKDVRYDEDRVSTHDQQRMAAVPCHKLSNIKKQAMNYNIIGIDEGQFFSDIVEFCEELANKGKTVIVAALDGTFQRQAFGHVLSLIPLAENVVKLNAVCMNCFKDAAFTMRLGSETKVEIIGGAERYWSVCRECFNLPNNDEIVKRIHDAPVLTANGVLSSYR</sequence>